<dbReference type="InterPro" id="IPR005180">
    <property type="entry name" value="DUF302"/>
</dbReference>
<dbReference type="Proteomes" id="UP001162734">
    <property type="component" value="Chromosome"/>
</dbReference>
<dbReference type="SUPFAM" id="SSF103247">
    <property type="entry name" value="TT1751-like"/>
    <property type="match status" value="1"/>
</dbReference>
<dbReference type="InterPro" id="IPR035923">
    <property type="entry name" value="TT1751-like_sf"/>
</dbReference>
<protein>
    <recommendedName>
        <fullName evidence="1">DUF302 domain-containing protein</fullName>
    </recommendedName>
</protein>
<sequence>MATFSMKKTVGLGYEEALAKLPDLLKAEGFGVLTQIDVKDTLKQKLGVDFRRYRILGACNPALAHRALASEPSVGVMLPCNVVVFERDDGRTEVDAVDPSATMAAALPSLAPIAAEVRERLARVLAGLE</sequence>
<proteinExistence type="predicted"/>
<gene>
    <name evidence="2" type="ORF">AMPC_22960</name>
</gene>
<evidence type="ECO:0000313" key="3">
    <source>
        <dbReference type="Proteomes" id="UP001162734"/>
    </source>
</evidence>
<dbReference type="Pfam" id="PF03625">
    <property type="entry name" value="DUF302"/>
    <property type="match status" value="1"/>
</dbReference>
<dbReference type="Gene3D" id="3.30.310.70">
    <property type="entry name" value="TT1751-like domain"/>
    <property type="match status" value="1"/>
</dbReference>
<accession>A0ABN6NA66</accession>
<keyword evidence="3" id="KW-1185">Reference proteome</keyword>
<organism evidence="2 3">
    <name type="scientific">Anaeromyxobacter paludicola</name>
    <dbReference type="NCBI Taxonomy" id="2918171"/>
    <lineage>
        <taxon>Bacteria</taxon>
        <taxon>Pseudomonadati</taxon>
        <taxon>Myxococcota</taxon>
        <taxon>Myxococcia</taxon>
        <taxon>Myxococcales</taxon>
        <taxon>Cystobacterineae</taxon>
        <taxon>Anaeromyxobacteraceae</taxon>
        <taxon>Anaeromyxobacter</taxon>
    </lineage>
</organism>
<evidence type="ECO:0000313" key="2">
    <source>
        <dbReference type="EMBL" id="BDG09183.1"/>
    </source>
</evidence>
<name>A0ABN6NA66_9BACT</name>
<dbReference type="CDD" id="cd14797">
    <property type="entry name" value="DUF302"/>
    <property type="match status" value="1"/>
</dbReference>
<dbReference type="PANTHER" id="PTHR38342">
    <property type="entry name" value="SLR5037 PROTEIN"/>
    <property type="match status" value="1"/>
</dbReference>
<dbReference type="InterPro" id="IPR016796">
    <property type="entry name" value="UCP021774"/>
</dbReference>
<dbReference type="PIRSF" id="PIRSF021774">
    <property type="entry name" value="UCP021774"/>
    <property type="match status" value="1"/>
</dbReference>
<dbReference type="RefSeq" id="WP_248340908.1">
    <property type="nucleotide sequence ID" value="NZ_AP025592.1"/>
</dbReference>
<evidence type="ECO:0000259" key="1">
    <source>
        <dbReference type="Pfam" id="PF03625"/>
    </source>
</evidence>
<dbReference type="EMBL" id="AP025592">
    <property type="protein sequence ID" value="BDG09183.1"/>
    <property type="molecule type" value="Genomic_DNA"/>
</dbReference>
<dbReference type="PANTHER" id="PTHR38342:SF1">
    <property type="entry name" value="SLR5037 PROTEIN"/>
    <property type="match status" value="1"/>
</dbReference>
<reference evidence="3" key="1">
    <citation type="journal article" date="2022" name="Int. J. Syst. Evol. Microbiol.">
        <title>Anaeromyxobacter oryzae sp. nov., Anaeromyxobacter diazotrophicus sp. nov. and Anaeromyxobacter paludicola sp. nov., isolated from paddy soils.</title>
        <authorList>
            <person name="Itoh H."/>
            <person name="Xu Z."/>
            <person name="Mise K."/>
            <person name="Masuda Y."/>
            <person name="Ushijima N."/>
            <person name="Hayakawa C."/>
            <person name="Shiratori Y."/>
            <person name="Senoo K."/>
        </authorList>
    </citation>
    <scope>NUCLEOTIDE SEQUENCE [LARGE SCALE GENOMIC DNA]</scope>
    <source>
        <strain evidence="3">Red630</strain>
    </source>
</reference>
<feature type="domain" description="DUF302" evidence="1">
    <location>
        <begin position="36"/>
        <end position="99"/>
    </location>
</feature>